<feature type="compositionally biased region" description="Basic and acidic residues" evidence="1">
    <location>
        <begin position="140"/>
        <end position="157"/>
    </location>
</feature>
<feature type="compositionally biased region" description="Basic and acidic residues" evidence="1">
    <location>
        <begin position="171"/>
        <end position="181"/>
    </location>
</feature>
<feature type="compositionally biased region" description="Acidic residues" evidence="1">
    <location>
        <begin position="267"/>
        <end position="279"/>
    </location>
</feature>
<accession>A0A1S4BWP4</accession>
<dbReference type="RefSeq" id="XP_016493326.1">
    <property type="nucleotide sequence ID" value="XM_016637840.1"/>
</dbReference>
<name>A0A1S4BWP4_TOBAC</name>
<feature type="compositionally biased region" description="Acidic residues" evidence="1">
    <location>
        <begin position="235"/>
        <end position="247"/>
    </location>
</feature>
<gene>
    <name evidence="2" type="primary">LOC107812687</name>
</gene>
<proteinExistence type="predicted"/>
<reference evidence="2" key="1">
    <citation type="submission" date="2025-08" db="UniProtKB">
        <authorList>
            <consortium name="RefSeq"/>
        </authorList>
    </citation>
    <scope>IDENTIFICATION</scope>
</reference>
<evidence type="ECO:0000256" key="1">
    <source>
        <dbReference type="SAM" id="MobiDB-lite"/>
    </source>
</evidence>
<evidence type="ECO:0000313" key="2">
    <source>
        <dbReference type="RefSeq" id="XP_016493326.1"/>
    </source>
</evidence>
<dbReference type="KEGG" id="nta:107812687"/>
<feature type="compositionally biased region" description="Acidic residues" evidence="1">
    <location>
        <begin position="158"/>
        <end position="170"/>
    </location>
</feature>
<protein>
    <submittedName>
        <fullName evidence="2">Histone H3.v1-like</fullName>
    </submittedName>
</protein>
<sequence>MTLSLGDTNEAMCKEFAEMMGNEFEMSMMDELNFFLGLFLCRQEMHFRNSSFSRFLSGVLGNQEAKISGLIYSAINIAKNHANTREPSTLTLDITFSETMLKRGISQLTFVQYPPSKLDGSVSTIDVSPLNTLPPISEKPPVEKFTVEKGAGDLGKETEDEEDDGVEREEEVVNNHEEHDAQNIANEEEKSENEGESGDKTGEQANDSAEEENQSEEEEVYESEGEDQEKVSESEGGDEESEEEEEGNPLQKTRAQEPRSRLTPFTGDEEVSSNEDDVPLFEIGKKSRKTPVKATKSAVSTRK</sequence>
<feature type="region of interest" description="Disordered" evidence="1">
    <location>
        <begin position="132"/>
        <end position="303"/>
    </location>
</feature>
<organism evidence="2">
    <name type="scientific">Nicotiana tabacum</name>
    <name type="common">Common tobacco</name>
    <dbReference type="NCBI Taxonomy" id="4097"/>
    <lineage>
        <taxon>Eukaryota</taxon>
        <taxon>Viridiplantae</taxon>
        <taxon>Streptophyta</taxon>
        <taxon>Embryophyta</taxon>
        <taxon>Tracheophyta</taxon>
        <taxon>Spermatophyta</taxon>
        <taxon>Magnoliopsida</taxon>
        <taxon>eudicotyledons</taxon>
        <taxon>Gunneridae</taxon>
        <taxon>Pentapetalae</taxon>
        <taxon>asterids</taxon>
        <taxon>lamiids</taxon>
        <taxon>Solanales</taxon>
        <taxon>Solanaceae</taxon>
        <taxon>Nicotianoideae</taxon>
        <taxon>Nicotianeae</taxon>
        <taxon>Nicotiana</taxon>
    </lineage>
</organism>
<dbReference type="PaxDb" id="4097-A0A1S4BWP4"/>
<dbReference type="AlphaFoldDB" id="A0A1S4BWP4"/>
<feature type="compositionally biased region" description="Acidic residues" evidence="1">
    <location>
        <begin position="208"/>
        <end position="227"/>
    </location>
</feature>